<reference evidence="6 7" key="1">
    <citation type="submission" date="2020-02" db="EMBL/GenBank/DDBJ databases">
        <title>Comparative genomics of sulfur disproportionating microorganisms.</title>
        <authorList>
            <person name="Ward L.M."/>
            <person name="Bertran E."/>
            <person name="Johnston D.T."/>
        </authorList>
    </citation>
    <scope>NUCLEOTIDE SEQUENCE [LARGE SCALE GENOMIC DNA]</scope>
    <source>
        <strain evidence="6 7">DSM 100025</strain>
    </source>
</reference>
<evidence type="ECO:0000256" key="2">
    <source>
        <dbReference type="ARBA" id="ARBA00022692"/>
    </source>
</evidence>
<evidence type="ECO:0000256" key="4">
    <source>
        <dbReference type="ARBA" id="ARBA00023136"/>
    </source>
</evidence>
<evidence type="ECO:0000313" key="7">
    <source>
        <dbReference type="Proteomes" id="UP000469346"/>
    </source>
</evidence>
<organism evidence="6 7">
    <name type="scientific">Dissulfurirhabdus thermomarina</name>
    <dbReference type="NCBI Taxonomy" id="1765737"/>
    <lineage>
        <taxon>Bacteria</taxon>
        <taxon>Deltaproteobacteria</taxon>
        <taxon>Dissulfurirhabdaceae</taxon>
        <taxon>Dissulfurirhabdus</taxon>
    </lineage>
</organism>
<feature type="transmembrane region" description="Helical" evidence="5">
    <location>
        <begin position="373"/>
        <end position="391"/>
    </location>
</feature>
<keyword evidence="5" id="KW-1003">Cell membrane</keyword>
<feature type="transmembrane region" description="Helical" evidence="5">
    <location>
        <begin position="95"/>
        <end position="124"/>
    </location>
</feature>
<keyword evidence="7" id="KW-1185">Reference proteome</keyword>
<protein>
    <recommendedName>
        <fullName evidence="5">Probable membrane transporter protein</fullName>
    </recommendedName>
</protein>
<keyword evidence="2 5" id="KW-0812">Transmembrane</keyword>
<dbReference type="InterPro" id="IPR002781">
    <property type="entry name" value="TM_pro_TauE-like"/>
</dbReference>
<keyword evidence="3 5" id="KW-1133">Transmembrane helix</keyword>
<feature type="transmembrane region" description="Helical" evidence="5">
    <location>
        <begin position="169"/>
        <end position="189"/>
    </location>
</feature>
<dbReference type="AlphaFoldDB" id="A0A6N9TPL2"/>
<dbReference type="PANTHER" id="PTHR43701:SF2">
    <property type="entry name" value="MEMBRANE TRANSPORTER PROTEIN YJNA-RELATED"/>
    <property type="match status" value="1"/>
</dbReference>
<accession>A0A6N9TPL2</accession>
<evidence type="ECO:0000256" key="5">
    <source>
        <dbReference type="RuleBase" id="RU363041"/>
    </source>
</evidence>
<dbReference type="Pfam" id="PF01925">
    <property type="entry name" value="TauE"/>
    <property type="match status" value="1"/>
</dbReference>
<dbReference type="Proteomes" id="UP000469346">
    <property type="component" value="Unassembled WGS sequence"/>
</dbReference>
<sequence length="403" mass="42245">MIHPDEARFWTAVFAVLLILTAADMAPFPAGAAGPDRPATAAGAYGLSGKIGAALAQTPTGTGPGRIDPRAPRGFAGIPGAPRIDYAAAFLWAVWVGWIFSTVGAFGGIMAGVGHLTIFGLGAYAAAFKGTNPTLNALLTDSIRASNQVLVAAAALISTWNFLRMRRIVVPLGLALGLGSVTGAVLIPWLTAGRVHLREYVGYFGLAVLVIGGFLFYGTTARGRRRSAKAREAAEAFRRSARAGTEAEAASGVRLERFSPTRVEFRFSGVPFGFNPLLAAAGGLVIAGLSAFLGIGGGFLYVPFMTGVVGLPMFIVAGTSALAVLLSMVVSLFTYVVVKGTFLSWSLVGAETAGVIAGAMIGPRTQKYIPDLWLKRIFVVLALYVGLRYFSKGFFGQSWLPPY</sequence>
<keyword evidence="4 5" id="KW-0472">Membrane</keyword>
<evidence type="ECO:0000313" key="6">
    <source>
        <dbReference type="EMBL" id="NDY43212.1"/>
    </source>
</evidence>
<evidence type="ECO:0000256" key="3">
    <source>
        <dbReference type="ARBA" id="ARBA00022989"/>
    </source>
</evidence>
<dbReference type="InterPro" id="IPR051598">
    <property type="entry name" value="TSUP/Inactive_protease-like"/>
</dbReference>
<proteinExistence type="inferred from homology"/>
<dbReference type="GO" id="GO:0005886">
    <property type="term" value="C:plasma membrane"/>
    <property type="evidence" value="ECO:0007669"/>
    <property type="project" value="UniProtKB-SubCell"/>
</dbReference>
<comment type="similarity">
    <text evidence="5">Belongs to the 4-toluene sulfonate uptake permease (TSUP) (TC 2.A.102) family.</text>
</comment>
<dbReference type="PANTHER" id="PTHR43701">
    <property type="entry name" value="MEMBRANE TRANSPORTER PROTEIN MJ0441-RELATED"/>
    <property type="match status" value="1"/>
</dbReference>
<dbReference type="EMBL" id="JAAGRR010000133">
    <property type="protein sequence ID" value="NDY43212.1"/>
    <property type="molecule type" value="Genomic_DNA"/>
</dbReference>
<name>A0A6N9TPL2_DISTH</name>
<feature type="transmembrane region" description="Helical" evidence="5">
    <location>
        <begin position="201"/>
        <end position="219"/>
    </location>
</feature>
<feature type="transmembrane region" description="Helical" evidence="5">
    <location>
        <begin position="342"/>
        <end position="361"/>
    </location>
</feature>
<feature type="transmembrane region" description="Helical" evidence="5">
    <location>
        <begin position="314"/>
        <end position="336"/>
    </location>
</feature>
<feature type="transmembrane region" description="Helical" evidence="5">
    <location>
        <begin position="277"/>
        <end position="302"/>
    </location>
</feature>
<comment type="subcellular location">
    <subcellularLocation>
        <location evidence="5">Cell membrane</location>
        <topology evidence="5">Multi-pass membrane protein</topology>
    </subcellularLocation>
    <subcellularLocation>
        <location evidence="1">Membrane</location>
        <topology evidence="1">Multi-pass membrane protein</topology>
    </subcellularLocation>
</comment>
<comment type="caution">
    <text evidence="6">The sequence shown here is derived from an EMBL/GenBank/DDBJ whole genome shotgun (WGS) entry which is preliminary data.</text>
</comment>
<dbReference type="RefSeq" id="WP_163299325.1">
    <property type="nucleotide sequence ID" value="NZ_JAAGRR010000133.1"/>
</dbReference>
<evidence type="ECO:0000256" key="1">
    <source>
        <dbReference type="ARBA" id="ARBA00004141"/>
    </source>
</evidence>
<gene>
    <name evidence="6" type="ORF">G3N55_10210</name>
</gene>